<gene>
    <name evidence="2" type="ORF">GCM10022287_23680</name>
</gene>
<dbReference type="EMBL" id="BAABBW010000004">
    <property type="protein sequence ID" value="GAA4176445.1"/>
    <property type="molecule type" value="Genomic_DNA"/>
</dbReference>
<sequence>MTVDEYKQTPEYQAWRRAHSWGAEIWTGQEPNTGISSPAAFPEQAPVKRRKHQKQHKPTLVIPADRQLEIAIAALEERDRRKAAEAAKEVAA</sequence>
<evidence type="ECO:0000313" key="2">
    <source>
        <dbReference type="EMBL" id="GAA4176445.1"/>
    </source>
</evidence>
<dbReference type="Proteomes" id="UP001501079">
    <property type="component" value="Unassembled WGS sequence"/>
</dbReference>
<organism evidence="2 3">
    <name type="scientific">Gryllotalpicola koreensis</name>
    <dbReference type="NCBI Taxonomy" id="993086"/>
    <lineage>
        <taxon>Bacteria</taxon>
        <taxon>Bacillati</taxon>
        <taxon>Actinomycetota</taxon>
        <taxon>Actinomycetes</taxon>
        <taxon>Micrococcales</taxon>
        <taxon>Microbacteriaceae</taxon>
        <taxon>Gryllotalpicola</taxon>
    </lineage>
</organism>
<feature type="region of interest" description="Disordered" evidence="1">
    <location>
        <begin position="27"/>
        <end position="58"/>
    </location>
</feature>
<reference evidence="3" key="1">
    <citation type="journal article" date="2019" name="Int. J. Syst. Evol. Microbiol.">
        <title>The Global Catalogue of Microorganisms (GCM) 10K type strain sequencing project: providing services to taxonomists for standard genome sequencing and annotation.</title>
        <authorList>
            <consortium name="The Broad Institute Genomics Platform"/>
            <consortium name="The Broad Institute Genome Sequencing Center for Infectious Disease"/>
            <person name="Wu L."/>
            <person name="Ma J."/>
        </authorList>
    </citation>
    <scope>NUCLEOTIDE SEQUENCE [LARGE SCALE GENOMIC DNA]</scope>
    <source>
        <strain evidence="3">JCM 17591</strain>
    </source>
</reference>
<keyword evidence="3" id="KW-1185">Reference proteome</keyword>
<protein>
    <submittedName>
        <fullName evidence="2">Uncharacterized protein</fullName>
    </submittedName>
</protein>
<proteinExistence type="predicted"/>
<comment type="caution">
    <text evidence="2">The sequence shown here is derived from an EMBL/GenBank/DDBJ whole genome shotgun (WGS) entry which is preliminary data.</text>
</comment>
<evidence type="ECO:0000313" key="3">
    <source>
        <dbReference type="Proteomes" id="UP001501079"/>
    </source>
</evidence>
<evidence type="ECO:0000256" key="1">
    <source>
        <dbReference type="SAM" id="MobiDB-lite"/>
    </source>
</evidence>
<feature type="compositionally biased region" description="Basic residues" evidence="1">
    <location>
        <begin position="47"/>
        <end position="57"/>
    </location>
</feature>
<accession>A0ABP8A335</accession>
<name>A0ABP8A335_9MICO</name>
<dbReference type="RefSeq" id="WP_344754634.1">
    <property type="nucleotide sequence ID" value="NZ_BAABBW010000004.1"/>
</dbReference>